<dbReference type="GO" id="GO:0003700">
    <property type="term" value="F:DNA-binding transcription factor activity"/>
    <property type="evidence" value="ECO:0007669"/>
    <property type="project" value="InterPro"/>
</dbReference>
<dbReference type="InterPro" id="IPR052543">
    <property type="entry name" value="HTH_Metal-responsive_Reg"/>
</dbReference>
<dbReference type="EMBL" id="VTPU01000002">
    <property type="protein sequence ID" value="TZG40950.1"/>
    <property type="molecule type" value="Genomic_DNA"/>
</dbReference>
<comment type="caution">
    <text evidence="2">The sequence shown here is derived from an EMBL/GenBank/DDBJ whole genome shotgun (WGS) entry which is preliminary data.</text>
</comment>
<proteinExistence type="predicted"/>
<sequence length="236" mass="25978">METTLDVADIALSRVATAIAEPARARMLCALMDGRARTSTELAAIAGVGPPTASAHLARLTEMALLRRYPQGRHRYYALEDPRVAESLEGLMVIGRGDTPSFVPNTPQRLRFARTCYDHMAGELAVALHDACVGAGWLMPAVDAQSDYRLSEEGERAFLDMGVDVRAVRASRRRFARPCMDWSSRRPHLAGALGAALLDHAIGQEWVSQDLDGRALRLTSRGRRALENRFKIEIPD</sequence>
<keyword evidence="3" id="KW-1185">Reference proteome</keyword>
<organism evidence="2 3">
    <name type="scientific">Halomonas eurihalina</name>
    <dbReference type="NCBI Taxonomy" id="42566"/>
    <lineage>
        <taxon>Bacteria</taxon>
        <taxon>Pseudomonadati</taxon>
        <taxon>Pseudomonadota</taxon>
        <taxon>Gammaproteobacteria</taxon>
        <taxon>Oceanospirillales</taxon>
        <taxon>Halomonadaceae</taxon>
        <taxon>Halomonas</taxon>
    </lineage>
</organism>
<evidence type="ECO:0000259" key="1">
    <source>
        <dbReference type="PROSITE" id="PS50987"/>
    </source>
</evidence>
<accession>A0A5D9DCU8</accession>
<feature type="domain" description="HTH arsR-type" evidence="1">
    <location>
        <begin position="4"/>
        <end position="99"/>
    </location>
</feature>
<name>A0A5D9DCU8_HALER</name>
<dbReference type="GO" id="GO:0046686">
    <property type="term" value="P:response to cadmium ion"/>
    <property type="evidence" value="ECO:0007669"/>
    <property type="project" value="TreeGrafter"/>
</dbReference>
<dbReference type="PANTHER" id="PTHR39168:SF1">
    <property type="entry name" value="TRANSCRIPTIONAL REGULATORY PROTEIN"/>
    <property type="match status" value="1"/>
</dbReference>
<dbReference type="GO" id="GO:0032791">
    <property type="term" value="F:lead ion binding"/>
    <property type="evidence" value="ECO:0007669"/>
    <property type="project" value="TreeGrafter"/>
</dbReference>
<dbReference type="Proteomes" id="UP000324260">
    <property type="component" value="Unassembled WGS sequence"/>
</dbReference>
<dbReference type="Pfam" id="PF01022">
    <property type="entry name" value="HTH_5"/>
    <property type="match status" value="1"/>
</dbReference>
<dbReference type="InterPro" id="IPR001845">
    <property type="entry name" value="HTH_ArsR_DNA-bd_dom"/>
</dbReference>
<dbReference type="SUPFAM" id="SSF46785">
    <property type="entry name" value="Winged helix' DNA-binding domain"/>
    <property type="match status" value="1"/>
</dbReference>
<dbReference type="Gene3D" id="1.10.10.10">
    <property type="entry name" value="Winged helix-like DNA-binding domain superfamily/Winged helix DNA-binding domain"/>
    <property type="match status" value="1"/>
</dbReference>
<dbReference type="InterPro" id="IPR011991">
    <property type="entry name" value="ArsR-like_HTH"/>
</dbReference>
<protein>
    <submittedName>
        <fullName evidence="2">Winged helix-turn-helix transcriptional regulator</fullName>
    </submittedName>
</protein>
<dbReference type="GO" id="GO:0010288">
    <property type="term" value="P:response to lead ion"/>
    <property type="evidence" value="ECO:0007669"/>
    <property type="project" value="TreeGrafter"/>
</dbReference>
<evidence type="ECO:0000313" key="3">
    <source>
        <dbReference type="Proteomes" id="UP000324260"/>
    </source>
</evidence>
<evidence type="ECO:0000313" key="2">
    <source>
        <dbReference type="EMBL" id="TZG40950.1"/>
    </source>
</evidence>
<dbReference type="OrthoDB" id="9797716at2"/>
<dbReference type="RefSeq" id="WP_149320923.1">
    <property type="nucleotide sequence ID" value="NZ_JARWAH010000002.1"/>
</dbReference>
<dbReference type="AlphaFoldDB" id="A0A5D9DCU8"/>
<dbReference type="SMART" id="SM00418">
    <property type="entry name" value="HTH_ARSR"/>
    <property type="match status" value="1"/>
</dbReference>
<dbReference type="GO" id="GO:0003677">
    <property type="term" value="F:DNA binding"/>
    <property type="evidence" value="ECO:0007669"/>
    <property type="project" value="TreeGrafter"/>
</dbReference>
<dbReference type="CDD" id="cd00090">
    <property type="entry name" value="HTH_ARSR"/>
    <property type="match status" value="1"/>
</dbReference>
<dbReference type="PANTHER" id="PTHR39168">
    <property type="entry name" value="TRANSCRIPTIONAL REGULATOR-RELATED"/>
    <property type="match status" value="1"/>
</dbReference>
<dbReference type="GO" id="GO:0097063">
    <property type="term" value="F:cadmium ion sensor activity"/>
    <property type="evidence" value="ECO:0007669"/>
    <property type="project" value="TreeGrafter"/>
</dbReference>
<gene>
    <name evidence="2" type="ORF">FZZ93_03380</name>
</gene>
<dbReference type="InterPro" id="IPR036390">
    <property type="entry name" value="WH_DNA-bd_sf"/>
</dbReference>
<reference evidence="2 3" key="1">
    <citation type="submission" date="2019-08" db="EMBL/GenBank/DDBJ databases">
        <title>Draft Genome Sequence of Halomonas eurihalina Isolated from Preserved Hide-surface.</title>
        <authorList>
            <person name="Hussain S.A."/>
            <person name="Xu A."/>
            <person name="Sarker M."/>
            <person name="Sommers C."/>
        </authorList>
    </citation>
    <scope>NUCLEOTIDE SEQUENCE [LARGE SCALE GENOMIC DNA]</scope>
    <source>
        <strain evidence="2 3">MS1</strain>
    </source>
</reference>
<dbReference type="InterPro" id="IPR036388">
    <property type="entry name" value="WH-like_DNA-bd_sf"/>
</dbReference>
<dbReference type="NCBIfam" id="NF033788">
    <property type="entry name" value="HTH_metalloreg"/>
    <property type="match status" value="1"/>
</dbReference>
<dbReference type="PROSITE" id="PS50987">
    <property type="entry name" value="HTH_ARSR_2"/>
    <property type="match status" value="1"/>
</dbReference>